<dbReference type="InterPro" id="IPR006680">
    <property type="entry name" value="Amidohydro-rel"/>
</dbReference>
<evidence type="ECO:0000256" key="4">
    <source>
        <dbReference type="ARBA" id="ARBA00022723"/>
    </source>
</evidence>
<keyword evidence="5 8" id="KW-0378">Hydrolase</keyword>
<organism evidence="10">
    <name type="scientific">Methyloraptor flagellatus</name>
    <dbReference type="NCBI Taxonomy" id="3162530"/>
    <lineage>
        <taxon>Bacteria</taxon>
        <taxon>Pseudomonadati</taxon>
        <taxon>Pseudomonadota</taxon>
        <taxon>Alphaproteobacteria</taxon>
        <taxon>Hyphomicrobiales</taxon>
        <taxon>Ancalomicrobiaceae</taxon>
        <taxon>Methyloraptor</taxon>
    </lineage>
</organism>
<dbReference type="AlphaFoldDB" id="A0AAU7X6M7"/>
<dbReference type="SUPFAM" id="SSF51338">
    <property type="entry name" value="Composite domain of metallo-dependent hydrolases"/>
    <property type="match status" value="1"/>
</dbReference>
<comment type="similarity">
    <text evidence="2 8">Belongs to the metallo-dependent hydrolases superfamily. ATZ/TRZ family.</text>
</comment>
<dbReference type="SUPFAM" id="SSF51556">
    <property type="entry name" value="Metallo-dependent hydrolases"/>
    <property type="match status" value="1"/>
</dbReference>
<dbReference type="Gene3D" id="3.20.20.140">
    <property type="entry name" value="Metal-dependent hydrolases"/>
    <property type="match status" value="1"/>
</dbReference>
<keyword evidence="4 8" id="KW-0479">Metal-binding</keyword>
<proteinExistence type="inferred from homology"/>
<dbReference type="NCBIfam" id="NF006679">
    <property type="entry name" value="PRK09228.1"/>
    <property type="match status" value="1"/>
</dbReference>
<protein>
    <recommendedName>
        <fullName evidence="3 7">Guanine deaminase</fullName>
        <shortName evidence="8">Guanase</shortName>
        <ecNumber evidence="3 7">3.5.4.3</ecNumber>
    </recommendedName>
    <alternativeName>
        <fullName evidence="8">Guanine aminohydrolase</fullName>
    </alternativeName>
</protein>
<dbReference type="InterPro" id="IPR011059">
    <property type="entry name" value="Metal-dep_hydrolase_composite"/>
</dbReference>
<dbReference type="GO" id="GO:0008270">
    <property type="term" value="F:zinc ion binding"/>
    <property type="evidence" value="ECO:0007669"/>
    <property type="project" value="UniProtKB-UniRule"/>
</dbReference>
<gene>
    <name evidence="10" type="primary">guaD</name>
    <name evidence="10" type="ORF">ABS361_14180</name>
</gene>
<dbReference type="NCBIfam" id="TIGR02967">
    <property type="entry name" value="guan_deamin"/>
    <property type="match status" value="1"/>
</dbReference>
<evidence type="ECO:0000256" key="3">
    <source>
        <dbReference type="ARBA" id="ARBA00012781"/>
    </source>
</evidence>
<evidence type="ECO:0000256" key="5">
    <source>
        <dbReference type="ARBA" id="ARBA00022801"/>
    </source>
</evidence>
<reference evidence="10" key="1">
    <citation type="submission" date="2024-06" db="EMBL/GenBank/DDBJ databases">
        <title>Methylostella associata gen. nov., sp. nov., a novel Ancalomicrobiaceae-affiliated facultatively methylotrophic bacteria that feed on methanotrophs of the genus Methylococcus.</title>
        <authorList>
            <person name="Saltykova V."/>
            <person name="Danilova O.V."/>
            <person name="Oshkin I.Y."/>
            <person name="Belova S.E."/>
            <person name="Pimenov N.V."/>
            <person name="Dedysh S.N."/>
        </authorList>
    </citation>
    <scope>NUCLEOTIDE SEQUENCE</scope>
    <source>
        <strain evidence="10">S20</strain>
    </source>
</reference>
<evidence type="ECO:0000256" key="7">
    <source>
        <dbReference type="NCBIfam" id="TIGR02967"/>
    </source>
</evidence>
<evidence type="ECO:0000256" key="6">
    <source>
        <dbReference type="ARBA" id="ARBA00022833"/>
    </source>
</evidence>
<evidence type="ECO:0000256" key="1">
    <source>
        <dbReference type="ARBA" id="ARBA00004984"/>
    </source>
</evidence>
<dbReference type="KEGG" id="mflg:ABS361_14180"/>
<name>A0AAU7X6M7_9HYPH</name>
<dbReference type="RefSeq" id="WP_407048339.1">
    <property type="nucleotide sequence ID" value="NZ_CP158568.1"/>
</dbReference>
<dbReference type="GO" id="GO:0008892">
    <property type="term" value="F:guanine deaminase activity"/>
    <property type="evidence" value="ECO:0007669"/>
    <property type="project" value="UniProtKB-UniRule"/>
</dbReference>
<evidence type="ECO:0000256" key="2">
    <source>
        <dbReference type="ARBA" id="ARBA00006745"/>
    </source>
</evidence>
<dbReference type="InterPro" id="IPR051607">
    <property type="entry name" value="Metallo-dep_hydrolases"/>
</dbReference>
<comment type="function">
    <text evidence="8">Catalyzes the hydrolytic deamination of guanine, producing xanthine and ammonia.</text>
</comment>
<comment type="catalytic activity">
    <reaction evidence="8">
        <text>guanine + H2O + H(+) = xanthine + NH4(+)</text>
        <dbReference type="Rhea" id="RHEA:14665"/>
        <dbReference type="ChEBI" id="CHEBI:15377"/>
        <dbReference type="ChEBI" id="CHEBI:15378"/>
        <dbReference type="ChEBI" id="CHEBI:16235"/>
        <dbReference type="ChEBI" id="CHEBI:17712"/>
        <dbReference type="ChEBI" id="CHEBI:28938"/>
        <dbReference type="EC" id="3.5.4.3"/>
    </reaction>
</comment>
<comment type="cofactor">
    <cofactor evidence="8">
        <name>Zn(2+)</name>
        <dbReference type="ChEBI" id="CHEBI:29105"/>
    </cofactor>
    <text evidence="8">Binds 1 zinc ion per subunit.</text>
</comment>
<evidence type="ECO:0000313" key="10">
    <source>
        <dbReference type="EMBL" id="XBY43240.1"/>
    </source>
</evidence>
<dbReference type="EMBL" id="CP158568">
    <property type="protein sequence ID" value="XBY43240.1"/>
    <property type="molecule type" value="Genomic_DNA"/>
</dbReference>
<evidence type="ECO:0000259" key="9">
    <source>
        <dbReference type="Pfam" id="PF01979"/>
    </source>
</evidence>
<dbReference type="Gene3D" id="2.30.40.10">
    <property type="entry name" value="Urease, subunit C, domain 1"/>
    <property type="match status" value="1"/>
</dbReference>
<dbReference type="PANTHER" id="PTHR11271">
    <property type="entry name" value="GUANINE DEAMINASE"/>
    <property type="match status" value="1"/>
</dbReference>
<accession>A0AAU7X6M7</accession>
<evidence type="ECO:0000256" key="8">
    <source>
        <dbReference type="RuleBase" id="RU366009"/>
    </source>
</evidence>
<dbReference type="InterPro" id="IPR014311">
    <property type="entry name" value="Guanine_deaminase"/>
</dbReference>
<comment type="pathway">
    <text evidence="1 8">Purine metabolism; guanine degradation; xanthine from guanine: step 1/1.</text>
</comment>
<dbReference type="InterPro" id="IPR032466">
    <property type="entry name" value="Metal_Hydrolase"/>
</dbReference>
<dbReference type="EC" id="3.5.4.3" evidence="3 7"/>
<dbReference type="GO" id="GO:0006147">
    <property type="term" value="P:guanine catabolic process"/>
    <property type="evidence" value="ECO:0007669"/>
    <property type="project" value="UniProtKB-UniRule"/>
</dbReference>
<feature type="domain" description="Amidohydrolase-related" evidence="9">
    <location>
        <begin position="76"/>
        <end position="437"/>
    </location>
</feature>
<dbReference type="Pfam" id="PF01979">
    <property type="entry name" value="Amidohydro_1"/>
    <property type="match status" value="1"/>
</dbReference>
<keyword evidence="6 8" id="KW-0862">Zinc</keyword>
<dbReference type="PANTHER" id="PTHR11271:SF6">
    <property type="entry name" value="GUANINE DEAMINASE"/>
    <property type="match status" value="1"/>
</dbReference>
<sequence>MTEIAAAPVADRSRVVIGRTLSFLGDPAIEADAAVRYEEHGAVQIGPDGRIVWAGALADLPEDARALPRDEHGAKIITAGFVDAHIHFPQYRMLAAPGRDLLDWLERFTFPEESQYAERPHAEAAAEIFLDRLLANGTTTALAFSSSHLVAADALFAAAERRGMALATGKTMMDRNAAPGCLDEAEASGVDSRALIAKWHRRGRARYCISPRFAITSTEAQLAVAGELLRDNPDCLMQTHLSESLREIETVKALFPNDPDYTAVYERFGLVGPTGLFAHGIHLSESECARLAEAGAAVVHCPTSNNFLGSGLFDIDHVGDPRRPVGVGLATDVGGGTSYSMIETMGEAYKVAMLKGRRLSALRAFYLATLGNARLLRMADEIGSLTPGRFADLVVLDPEATPVLAARDALSASIEDRLFAMMITGDDRCIAATYVAGAVWRGTAAH</sequence>
<dbReference type="GO" id="GO:0005829">
    <property type="term" value="C:cytosol"/>
    <property type="evidence" value="ECO:0007669"/>
    <property type="project" value="TreeGrafter"/>
</dbReference>